<dbReference type="GO" id="GO:0007165">
    <property type="term" value="P:signal transduction"/>
    <property type="evidence" value="ECO:0007669"/>
    <property type="project" value="UniProtKB-KW"/>
</dbReference>
<dbReference type="Pfam" id="PF16591">
    <property type="entry name" value="HBM"/>
    <property type="match status" value="1"/>
</dbReference>
<comment type="subcellular location">
    <subcellularLocation>
        <location evidence="1">Membrane</location>
        <topology evidence="1">Multi-pass membrane protein</topology>
    </subcellularLocation>
</comment>
<dbReference type="InterPro" id="IPR004089">
    <property type="entry name" value="MCPsignal_dom"/>
</dbReference>
<dbReference type="PROSITE" id="PS50885">
    <property type="entry name" value="HAMP"/>
    <property type="match status" value="1"/>
</dbReference>
<keyword evidence="2" id="KW-0145">Chemotaxis</keyword>
<name>A0A653AXJ6_ECTOL</name>
<dbReference type="OrthoDB" id="6434013at2"/>
<reference evidence="8" key="1">
    <citation type="submission" date="2018-11" db="EMBL/GenBank/DDBJ databases">
        <authorList>
            <consortium name="Genoscope - CEA"/>
            <person name="William W."/>
        </authorList>
    </citation>
    <scope>NUCLEOTIDE SEQUENCE [LARGE SCALE GENOMIC DNA]</scope>
    <source>
        <strain evidence="8">T9AD</strain>
    </source>
</reference>
<dbReference type="SMART" id="SM01358">
    <property type="entry name" value="HBM"/>
    <property type="match status" value="1"/>
</dbReference>
<dbReference type="Gene3D" id="1.20.1440.210">
    <property type="match status" value="2"/>
</dbReference>
<protein>
    <submittedName>
        <fullName evidence="8">Methyl-accepting chemotaxis protein McpS</fullName>
    </submittedName>
</protein>
<dbReference type="PROSITE" id="PS50111">
    <property type="entry name" value="CHEMOTAXIS_TRANSDUC_2"/>
    <property type="match status" value="1"/>
</dbReference>
<evidence type="ECO:0000256" key="3">
    <source>
        <dbReference type="ARBA" id="ARBA00022692"/>
    </source>
</evidence>
<keyword evidence="3" id="KW-0812">Transmembrane</keyword>
<dbReference type="GO" id="GO:0006935">
    <property type="term" value="P:chemotaxis"/>
    <property type="evidence" value="ECO:0007669"/>
    <property type="project" value="UniProtKB-KW"/>
</dbReference>
<dbReference type="Pfam" id="PF00672">
    <property type="entry name" value="HAMP"/>
    <property type="match status" value="1"/>
</dbReference>
<dbReference type="FunFam" id="1.10.287.950:FF:000001">
    <property type="entry name" value="Methyl-accepting chemotaxis sensory transducer"/>
    <property type="match status" value="1"/>
</dbReference>
<dbReference type="PANTHER" id="PTHR32089">
    <property type="entry name" value="METHYL-ACCEPTING CHEMOTAXIS PROTEIN MCPB"/>
    <property type="match status" value="1"/>
</dbReference>
<proteinExistence type="inferred from homology"/>
<keyword evidence="4" id="KW-1133">Transmembrane helix</keyword>
<dbReference type="PANTHER" id="PTHR32089:SF120">
    <property type="entry name" value="METHYL-ACCEPTING CHEMOTAXIS PROTEIN TLPQ"/>
    <property type="match status" value="1"/>
</dbReference>
<keyword evidence="6" id="KW-0807">Transducer</keyword>
<evidence type="ECO:0000256" key="2">
    <source>
        <dbReference type="ARBA" id="ARBA00022500"/>
    </source>
</evidence>
<evidence type="ECO:0000256" key="6">
    <source>
        <dbReference type="ARBA" id="ARBA00023224"/>
    </source>
</evidence>
<organism evidence="8">
    <name type="scientific">Ectopseudomonas oleovorans</name>
    <name type="common">Pseudomonas oleovorans</name>
    <dbReference type="NCBI Taxonomy" id="301"/>
    <lineage>
        <taxon>Bacteria</taxon>
        <taxon>Pseudomonadati</taxon>
        <taxon>Pseudomonadota</taxon>
        <taxon>Gammaproteobacteria</taxon>
        <taxon>Pseudomonadales</taxon>
        <taxon>Pseudomonadaceae</taxon>
        <taxon>Ectopseudomonas</taxon>
    </lineage>
</organism>
<dbReference type="Gene3D" id="1.10.287.950">
    <property type="entry name" value="Methyl-accepting chemotaxis protein"/>
    <property type="match status" value="1"/>
</dbReference>
<dbReference type="InterPro" id="IPR032255">
    <property type="entry name" value="HBM"/>
</dbReference>
<dbReference type="SMART" id="SM00283">
    <property type="entry name" value="MA"/>
    <property type="match status" value="1"/>
</dbReference>
<evidence type="ECO:0000313" key="8">
    <source>
        <dbReference type="EMBL" id="VDN61078.1"/>
    </source>
</evidence>
<dbReference type="Pfam" id="PF00015">
    <property type="entry name" value="MCPsignal"/>
    <property type="match status" value="1"/>
</dbReference>
<dbReference type="EMBL" id="LR130779">
    <property type="protein sequence ID" value="VDN61078.1"/>
    <property type="molecule type" value="Genomic_DNA"/>
</dbReference>
<dbReference type="AlphaFoldDB" id="A0A653AXJ6"/>
<dbReference type="CDD" id="cd11386">
    <property type="entry name" value="MCP_signal"/>
    <property type="match status" value="1"/>
</dbReference>
<evidence type="ECO:0000256" key="4">
    <source>
        <dbReference type="ARBA" id="ARBA00022989"/>
    </source>
</evidence>
<evidence type="ECO:0000256" key="7">
    <source>
        <dbReference type="ARBA" id="ARBA00029447"/>
    </source>
</evidence>
<evidence type="ECO:0000256" key="5">
    <source>
        <dbReference type="ARBA" id="ARBA00023136"/>
    </source>
</evidence>
<dbReference type="PROSITE" id="PS51753">
    <property type="entry name" value="HBM"/>
    <property type="match status" value="1"/>
</dbReference>
<gene>
    <name evidence="8" type="primary">mcpS</name>
    <name evidence="8" type="ORF">POT9AD_0082</name>
</gene>
<keyword evidence="5" id="KW-0472">Membrane</keyword>
<evidence type="ECO:0000256" key="1">
    <source>
        <dbReference type="ARBA" id="ARBA00004141"/>
    </source>
</evidence>
<dbReference type="SUPFAM" id="SSF58104">
    <property type="entry name" value="Methyl-accepting chemotaxis protein (MCP) signaling domain"/>
    <property type="match status" value="1"/>
</dbReference>
<dbReference type="CDD" id="cd06225">
    <property type="entry name" value="HAMP"/>
    <property type="match status" value="1"/>
</dbReference>
<comment type="similarity">
    <text evidence="7">Belongs to the methyl-accepting chemotaxis (MCP) protein family.</text>
</comment>
<accession>A0A653AXJ6</accession>
<sequence length="641" mass="69866">MNNLLGNVSVNVKLTLGFGLVLILTTALALTSWVSLDRLVWRSDRMGDITQLNLLLNNVRATRLQYMLANGDDAAADNVQASIDAFTGQQQKLLATLKSTKDIAMLNEQVTAISEFQKSLNTMRGAFQGARRAREALEETSASADKLIASIYSSALQAPLENNNDRFSRLHAISRVKEQLLQTRYEVERYIADNTDDTEQRVLHQVKESVEALKQLNDSFGVTLQDMRIQLQSALDNYQAALSAYKASRDVIGQTGRIMVNLGSQMWGHSDDLYQSQLNSRDQEVTLTRTQQLCGTVFILLFGILAAVVITVQITHPIRDALRIIERIAAGDLTQNRVVTRKDELGLLQQGIQYMGETLRELISGFRDGVTQIAGAAVELSAVTERTKTGANTQRVETDQVATAMYEMTATVQEIARNAELASQAAAAADYQASQGDQVVVEAISQIEKLAVQMARSTEAMNLLQQESTKIGSVMDVIKAVAEQTNLLALNAAIEAARAGEAGRGFAVVADEVRSLAQRTQKSTEEIENLVAAVQIGTERVASIMNSSISVTDNSVELARKVGQSLSNITHTVSNIQSMNRQIAAATVQQSSVAEEVNCSIVNVRDISEQTAVASSETASSSTELARLGNQLQKMINHFKV</sequence>
<dbReference type="InterPro" id="IPR003660">
    <property type="entry name" value="HAMP_dom"/>
</dbReference>
<dbReference type="GO" id="GO:0016020">
    <property type="term" value="C:membrane"/>
    <property type="evidence" value="ECO:0007669"/>
    <property type="project" value="UniProtKB-SubCell"/>
</dbReference>
<dbReference type="SMART" id="SM00304">
    <property type="entry name" value="HAMP"/>
    <property type="match status" value="2"/>
</dbReference>